<dbReference type="RefSeq" id="XP_058338828.1">
    <property type="nucleotide sequence ID" value="XM_058490461.1"/>
</dbReference>
<gene>
    <name evidence="2" type="ORF">O0I10_010482</name>
</gene>
<evidence type="ECO:0000313" key="3">
    <source>
        <dbReference type="Proteomes" id="UP001234581"/>
    </source>
</evidence>
<feature type="compositionally biased region" description="Polar residues" evidence="1">
    <location>
        <begin position="122"/>
        <end position="140"/>
    </location>
</feature>
<organism evidence="2 3">
    <name type="scientific">Lichtheimia ornata</name>
    <dbReference type="NCBI Taxonomy" id="688661"/>
    <lineage>
        <taxon>Eukaryota</taxon>
        <taxon>Fungi</taxon>
        <taxon>Fungi incertae sedis</taxon>
        <taxon>Mucoromycota</taxon>
        <taxon>Mucoromycotina</taxon>
        <taxon>Mucoromycetes</taxon>
        <taxon>Mucorales</taxon>
        <taxon>Lichtheimiaceae</taxon>
        <taxon>Lichtheimia</taxon>
    </lineage>
</organism>
<proteinExistence type="predicted"/>
<comment type="caution">
    <text evidence="2">The sequence shown here is derived from an EMBL/GenBank/DDBJ whole genome shotgun (WGS) entry which is preliminary data.</text>
</comment>
<feature type="region of interest" description="Disordered" evidence="1">
    <location>
        <begin position="1"/>
        <end position="23"/>
    </location>
</feature>
<dbReference type="AlphaFoldDB" id="A0AAD7XRC0"/>
<dbReference type="GeneID" id="83217885"/>
<evidence type="ECO:0000256" key="1">
    <source>
        <dbReference type="SAM" id="MobiDB-lite"/>
    </source>
</evidence>
<feature type="compositionally biased region" description="Polar residues" evidence="1">
    <location>
        <begin position="179"/>
        <end position="197"/>
    </location>
</feature>
<evidence type="ECO:0000313" key="2">
    <source>
        <dbReference type="EMBL" id="KAJ8653914.1"/>
    </source>
</evidence>
<accession>A0AAD7XRC0</accession>
<name>A0AAD7XRC0_9FUNG</name>
<dbReference type="Proteomes" id="UP001234581">
    <property type="component" value="Unassembled WGS sequence"/>
</dbReference>
<feature type="compositionally biased region" description="Low complexity" evidence="1">
    <location>
        <begin position="263"/>
        <end position="273"/>
    </location>
</feature>
<dbReference type="EMBL" id="JARTCD010000070">
    <property type="protein sequence ID" value="KAJ8653914.1"/>
    <property type="molecule type" value="Genomic_DNA"/>
</dbReference>
<reference evidence="2 3" key="1">
    <citation type="submission" date="2023-03" db="EMBL/GenBank/DDBJ databases">
        <title>Genome sequence of Lichtheimia ornata CBS 291.66.</title>
        <authorList>
            <person name="Mohabir J.T."/>
            <person name="Shea T.P."/>
            <person name="Kurbessoian T."/>
            <person name="Berby B."/>
            <person name="Fontaine J."/>
            <person name="Livny J."/>
            <person name="Gnirke A."/>
            <person name="Stajich J.E."/>
            <person name="Cuomo C.A."/>
        </authorList>
    </citation>
    <scope>NUCLEOTIDE SEQUENCE [LARGE SCALE GENOMIC DNA]</scope>
    <source>
        <strain evidence="2">CBS 291.66</strain>
    </source>
</reference>
<sequence>MCQRSTGMKPKTRVASSSHMMPSKKKDAFFSTNNIATRSTGIQQHRQKHHMTTNKRYAPTYRELMQISEARQRVSIYEKAFKHFGKADSKLSTWIKRVRAKGLPEPMKEGYQPKRRRCDQHAATSRGANPTNPSISTSIKSILLRKASAPSMTTTTTSKLRKDASMADTPPRPSLSELLRQTPSIPRLSMSISTRSKISPRAEGDQHHKYQATITTTTATRGHPPTPAHPRNGIPSKLWQRHSMQPPPPTPDNRKSHHVKPTSYSSISSSLSSRIARTRKSIDLWMLGAEKKKQADEKIYNVDNEDAVDVRSSSMSHKQVEMATLQALNGKKRMNNNGRNKMATRCSIMSARV</sequence>
<keyword evidence="3" id="KW-1185">Reference proteome</keyword>
<protein>
    <submittedName>
        <fullName evidence="2">Uncharacterized protein</fullName>
    </submittedName>
</protein>
<feature type="compositionally biased region" description="Low complexity" evidence="1">
    <location>
        <begin position="212"/>
        <end position="223"/>
    </location>
</feature>
<feature type="region of interest" description="Disordered" evidence="1">
    <location>
        <begin position="105"/>
        <end position="273"/>
    </location>
</feature>